<evidence type="ECO:0000313" key="1">
    <source>
        <dbReference type="EMBL" id="KKM03971.1"/>
    </source>
</evidence>
<name>A0A0F9JDR7_9ZZZZ</name>
<dbReference type="AlphaFoldDB" id="A0A0F9JDR7"/>
<organism evidence="1">
    <name type="scientific">marine sediment metagenome</name>
    <dbReference type="NCBI Taxonomy" id="412755"/>
    <lineage>
        <taxon>unclassified sequences</taxon>
        <taxon>metagenomes</taxon>
        <taxon>ecological metagenomes</taxon>
    </lineage>
</organism>
<gene>
    <name evidence="1" type="ORF">LCGC14_1769060</name>
</gene>
<proteinExistence type="predicted"/>
<dbReference type="EMBL" id="LAZR01016562">
    <property type="protein sequence ID" value="KKM03971.1"/>
    <property type="molecule type" value="Genomic_DNA"/>
</dbReference>
<sequence>MDKGTWFARNGHWLEHKLDYRFMKQETPPEGVAIHEFDEPPNRLREIVSRAILDEFIEKYDRFPNFKDKIKIRAYEPIAPQMHTVKIVIWWTL</sequence>
<protein>
    <submittedName>
        <fullName evidence="1">Uncharacterized protein</fullName>
    </submittedName>
</protein>
<comment type="caution">
    <text evidence="1">The sequence shown here is derived from an EMBL/GenBank/DDBJ whole genome shotgun (WGS) entry which is preliminary data.</text>
</comment>
<accession>A0A0F9JDR7</accession>
<reference evidence="1" key="1">
    <citation type="journal article" date="2015" name="Nature">
        <title>Complex archaea that bridge the gap between prokaryotes and eukaryotes.</title>
        <authorList>
            <person name="Spang A."/>
            <person name="Saw J.H."/>
            <person name="Jorgensen S.L."/>
            <person name="Zaremba-Niedzwiedzka K."/>
            <person name="Martijn J."/>
            <person name="Lind A.E."/>
            <person name="van Eijk R."/>
            <person name="Schleper C."/>
            <person name="Guy L."/>
            <person name="Ettema T.J."/>
        </authorList>
    </citation>
    <scope>NUCLEOTIDE SEQUENCE</scope>
</reference>